<dbReference type="AlphaFoldDB" id="A0A540VT14"/>
<dbReference type="SFLD" id="SFLDS00003">
    <property type="entry name" value="Haloacid_Dehalogenase"/>
    <property type="match status" value="1"/>
</dbReference>
<name>A0A540VT14_9GAMM</name>
<dbReference type="SUPFAM" id="SSF56784">
    <property type="entry name" value="HAD-like"/>
    <property type="match status" value="1"/>
</dbReference>
<dbReference type="SFLD" id="SFLDG01129">
    <property type="entry name" value="C1.5:_HAD__Beta-PGM__Phosphata"/>
    <property type="match status" value="1"/>
</dbReference>
<dbReference type="Proteomes" id="UP000315400">
    <property type="component" value="Unassembled WGS sequence"/>
</dbReference>
<dbReference type="Pfam" id="PF00702">
    <property type="entry name" value="Hydrolase"/>
    <property type="match status" value="1"/>
</dbReference>
<dbReference type="InterPro" id="IPR036412">
    <property type="entry name" value="HAD-like_sf"/>
</dbReference>
<dbReference type="PANTHER" id="PTHR43611:SF3">
    <property type="entry name" value="FLAVIN MONONUCLEOTIDE HYDROLASE 1, CHLOROPLATIC"/>
    <property type="match status" value="1"/>
</dbReference>
<accession>A0A540VT14</accession>
<dbReference type="NCBIfam" id="TIGR01549">
    <property type="entry name" value="HAD-SF-IA-v1"/>
    <property type="match status" value="1"/>
</dbReference>
<dbReference type="InterPro" id="IPR023198">
    <property type="entry name" value="PGP-like_dom2"/>
</dbReference>
<reference evidence="1 2" key="1">
    <citation type="submission" date="2019-06" db="EMBL/GenBank/DDBJ databases">
        <title>Metagenome assembled Genome of Spiribacter salinus SL48-SHIP from the microbial mat of Salt Lake 48 (Novosibirsk region, Russia).</title>
        <authorList>
            <person name="Shipova A."/>
            <person name="Rozanov A.S."/>
            <person name="Bryanskaya A.V."/>
            <person name="Peltek S.E."/>
        </authorList>
    </citation>
    <scope>NUCLEOTIDE SEQUENCE [LARGE SCALE GENOMIC DNA]</scope>
    <source>
        <strain evidence="1">SL48-SHIP-2</strain>
    </source>
</reference>
<proteinExistence type="predicted"/>
<comment type="caution">
    <text evidence="1">The sequence shown here is derived from an EMBL/GenBank/DDBJ whole genome shotgun (WGS) entry which is preliminary data.</text>
</comment>
<dbReference type="Gene3D" id="1.10.150.240">
    <property type="entry name" value="Putative phosphatase, domain 2"/>
    <property type="match status" value="1"/>
</dbReference>
<gene>
    <name evidence="1" type="ORF">FKY71_06300</name>
</gene>
<dbReference type="InterPro" id="IPR006439">
    <property type="entry name" value="HAD-SF_hydro_IA"/>
</dbReference>
<dbReference type="NCBIfam" id="TIGR01509">
    <property type="entry name" value="HAD-SF-IA-v3"/>
    <property type="match status" value="1"/>
</dbReference>
<protein>
    <submittedName>
        <fullName evidence="1">HAD family phosphatase</fullName>
    </submittedName>
</protein>
<dbReference type="InterPro" id="IPR023214">
    <property type="entry name" value="HAD_sf"/>
</dbReference>
<dbReference type="Gene3D" id="3.40.50.1000">
    <property type="entry name" value="HAD superfamily/HAD-like"/>
    <property type="match status" value="1"/>
</dbReference>
<organism evidence="1 2">
    <name type="scientific">Spiribacter salinus</name>
    <dbReference type="NCBI Taxonomy" id="1335746"/>
    <lineage>
        <taxon>Bacteria</taxon>
        <taxon>Pseudomonadati</taxon>
        <taxon>Pseudomonadota</taxon>
        <taxon>Gammaproteobacteria</taxon>
        <taxon>Chromatiales</taxon>
        <taxon>Ectothiorhodospiraceae</taxon>
        <taxon>Spiribacter</taxon>
    </lineage>
</organism>
<dbReference type="EMBL" id="VIFK01000034">
    <property type="protein sequence ID" value="TQE99892.1"/>
    <property type="molecule type" value="Genomic_DNA"/>
</dbReference>
<evidence type="ECO:0000313" key="2">
    <source>
        <dbReference type="Proteomes" id="UP000315400"/>
    </source>
</evidence>
<dbReference type="CDD" id="cd02603">
    <property type="entry name" value="HAD_sEH-N_like"/>
    <property type="match status" value="1"/>
</dbReference>
<dbReference type="PANTHER" id="PTHR43611">
    <property type="entry name" value="ALPHA-D-GLUCOSE 1-PHOSPHATE PHOSPHATASE"/>
    <property type="match status" value="1"/>
</dbReference>
<sequence length="206" mass="23051">MRIEAVIFDIGNVLIEWQPERYYDSRIGRVRREAFFGAYDFHGLMNEIDAGAPFSEIVSEQARAHPEYAAEIGMLREEWLEMAGTVIDRSVRLLGALKTKGVPVFALSNFGAENYGWSAEVHPFLRSFDRAYISGEMGVRKPDAEIYAAVEADCEVAPERLLFGDDRDDNIAAARARGWQTVRVDSAGHLAQALVSHGLLTEEEAR</sequence>
<evidence type="ECO:0000313" key="1">
    <source>
        <dbReference type="EMBL" id="TQE99892.1"/>
    </source>
</evidence>